<keyword evidence="7 8" id="KW-0472">Membrane</keyword>
<evidence type="ECO:0000256" key="8">
    <source>
        <dbReference type="RuleBase" id="RU365092"/>
    </source>
</evidence>
<feature type="transmembrane region" description="Helical" evidence="8">
    <location>
        <begin position="53"/>
        <end position="71"/>
    </location>
</feature>
<evidence type="ECO:0000256" key="1">
    <source>
        <dbReference type="ARBA" id="ARBA00004651"/>
    </source>
</evidence>
<dbReference type="GO" id="GO:0015129">
    <property type="term" value="F:lactate transmembrane transporter activity"/>
    <property type="evidence" value="ECO:0007669"/>
    <property type="project" value="UniProtKB-UniRule"/>
</dbReference>
<comment type="similarity">
    <text evidence="2 8">Belongs to the lactate permease family.</text>
</comment>
<reference evidence="9 10" key="1">
    <citation type="submission" date="2020-08" db="EMBL/GenBank/DDBJ databases">
        <title>Sequencing the genomes of 1000 actinobacteria strains.</title>
        <authorList>
            <person name="Klenk H.-P."/>
        </authorList>
    </citation>
    <scope>NUCLEOTIDE SEQUENCE [LARGE SCALE GENOMIC DNA]</scope>
    <source>
        <strain evidence="9 10">DSM 17945</strain>
    </source>
</reference>
<evidence type="ECO:0000256" key="4">
    <source>
        <dbReference type="ARBA" id="ARBA00022475"/>
    </source>
</evidence>
<feature type="transmembrane region" description="Helical" evidence="8">
    <location>
        <begin position="378"/>
        <end position="397"/>
    </location>
</feature>
<evidence type="ECO:0000313" key="9">
    <source>
        <dbReference type="EMBL" id="MBB5849803.1"/>
    </source>
</evidence>
<protein>
    <recommendedName>
        <fullName evidence="8">L-lactate permease</fullName>
    </recommendedName>
</protein>
<dbReference type="Proteomes" id="UP000567246">
    <property type="component" value="Unassembled WGS sequence"/>
</dbReference>
<comment type="subcellular location">
    <subcellularLocation>
        <location evidence="1 8">Cell membrane</location>
        <topology evidence="1 8">Multi-pass membrane protein</topology>
    </subcellularLocation>
</comment>
<dbReference type="PANTHER" id="PTHR30003:SF0">
    <property type="entry name" value="GLYCOLATE PERMEASE GLCA-RELATED"/>
    <property type="match status" value="1"/>
</dbReference>
<feature type="transmembrane region" description="Helical" evidence="8">
    <location>
        <begin position="83"/>
        <end position="104"/>
    </location>
</feature>
<keyword evidence="4 8" id="KW-1003">Cell membrane</keyword>
<keyword evidence="6 8" id="KW-1133">Transmembrane helix</keyword>
<dbReference type="Pfam" id="PF02652">
    <property type="entry name" value="Lactate_perm"/>
    <property type="match status" value="1"/>
</dbReference>
<gene>
    <name evidence="9" type="ORF">HDA33_002367</name>
</gene>
<evidence type="ECO:0000256" key="2">
    <source>
        <dbReference type="ARBA" id="ARBA00010100"/>
    </source>
</evidence>
<evidence type="ECO:0000256" key="6">
    <source>
        <dbReference type="ARBA" id="ARBA00022989"/>
    </source>
</evidence>
<keyword evidence="10" id="KW-1185">Reference proteome</keyword>
<comment type="caution">
    <text evidence="9">The sequence shown here is derived from an EMBL/GenBank/DDBJ whole genome shotgun (WGS) entry which is preliminary data.</text>
</comment>
<dbReference type="PANTHER" id="PTHR30003">
    <property type="entry name" value="L-LACTATE PERMEASE"/>
    <property type="match status" value="1"/>
</dbReference>
<keyword evidence="3 8" id="KW-0813">Transport</keyword>
<feature type="transmembrane region" description="Helical" evidence="8">
    <location>
        <begin position="20"/>
        <end position="46"/>
    </location>
</feature>
<feature type="transmembrane region" description="Helical" evidence="8">
    <location>
        <begin position="238"/>
        <end position="258"/>
    </location>
</feature>
<feature type="transmembrane region" description="Helical" evidence="8">
    <location>
        <begin position="309"/>
        <end position="329"/>
    </location>
</feature>
<name>A0A7W9JL96_9MICC</name>
<comment type="function">
    <text evidence="8">Uptake of L-lactate across the membrane. Can also transport D-lactate and glycolate.</text>
</comment>
<sequence length="564" mass="58957">MDPLIQASAPVGTFTATTDAVAGSLGLSAALGTIPLLTFFVMLLLVKAKAWQAGLVSLTAAVLVAILAFGMPADLTLLSASQGAVFGFFPIVWIVVMALWFYQVTVLSGRFEDMRAIFDTVGGGDIRIQAVLIAFCFGGMLEALAGFGAPVAITATMLLALGLPPLKTAVVVLLANTAPVAFGAVGIPITTAGQLTDIPAAEIGAIVGHQAPFVAALVPFFLVWIIDGFRGIRETWPALLTIGGTFALGIWWASTHFSYELTDVVASLLAMASAVVLLRFWRPKGAAEADARLGITPTRPAGDLTPGRIWMAVLPYLLVITVFGIAKLWTLGFDLAGWLASTNVRIPWPGLDGRLVTAAGEPITGTVYSFQWLSSPGTLLLITGLLVALIYSVFTGGGRFPLRFGDALAEIGRCFWKMRWSGLTIVLVLSLAYVMNFSGQTLAMGTAVAGVGAAFAFLSPVLGWLGTAVTGSDTSANALFATLQQTAAEEAGLDPSLMVAANTSGGVVGKMISPQSLAIAATAVSMEGQESKILRTVLPWSVALLLMVCTIVFLQSNVLSWMLP</sequence>
<dbReference type="AlphaFoldDB" id="A0A7W9JL96"/>
<dbReference type="EMBL" id="JACHMW010000001">
    <property type="protein sequence ID" value="MBB5849803.1"/>
    <property type="molecule type" value="Genomic_DNA"/>
</dbReference>
<evidence type="ECO:0000256" key="7">
    <source>
        <dbReference type="ARBA" id="ARBA00023136"/>
    </source>
</evidence>
<dbReference type="NCBIfam" id="TIGR00795">
    <property type="entry name" value="lctP"/>
    <property type="match status" value="1"/>
</dbReference>
<feature type="transmembrane region" description="Helical" evidence="8">
    <location>
        <begin position="442"/>
        <end position="465"/>
    </location>
</feature>
<dbReference type="InterPro" id="IPR003804">
    <property type="entry name" value="Lactate_perm"/>
</dbReference>
<proteinExistence type="inferred from homology"/>
<organism evidence="9 10">
    <name type="scientific">Micrococcus endophyticus</name>
    <dbReference type="NCBI Taxonomy" id="455343"/>
    <lineage>
        <taxon>Bacteria</taxon>
        <taxon>Bacillati</taxon>
        <taxon>Actinomycetota</taxon>
        <taxon>Actinomycetes</taxon>
        <taxon>Micrococcales</taxon>
        <taxon>Micrococcaceae</taxon>
        <taxon>Micrococcus</taxon>
    </lineage>
</organism>
<evidence type="ECO:0000313" key="10">
    <source>
        <dbReference type="Proteomes" id="UP000567246"/>
    </source>
</evidence>
<accession>A0A7W9JL96</accession>
<evidence type="ECO:0000256" key="5">
    <source>
        <dbReference type="ARBA" id="ARBA00022692"/>
    </source>
</evidence>
<feature type="transmembrane region" description="Helical" evidence="8">
    <location>
        <begin position="170"/>
        <end position="191"/>
    </location>
</feature>
<feature type="transmembrane region" description="Helical" evidence="8">
    <location>
        <begin position="203"/>
        <end position="226"/>
    </location>
</feature>
<dbReference type="GO" id="GO:0015295">
    <property type="term" value="F:solute:proton symporter activity"/>
    <property type="evidence" value="ECO:0007669"/>
    <property type="project" value="TreeGrafter"/>
</dbReference>
<keyword evidence="5 8" id="KW-0812">Transmembrane</keyword>
<evidence type="ECO:0000256" key="3">
    <source>
        <dbReference type="ARBA" id="ARBA00022448"/>
    </source>
</evidence>
<dbReference type="GO" id="GO:0005886">
    <property type="term" value="C:plasma membrane"/>
    <property type="evidence" value="ECO:0007669"/>
    <property type="project" value="UniProtKB-SubCell"/>
</dbReference>
<feature type="transmembrane region" description="Helical" evidence="8">
    <location>
        <begin position="418"/>
        <end position="436"/>
    </location>
</feature>
<feature type="transmembrane region" description="Helical" evidence="8">
    <location>
        <begin position="533"/>
        <end position="554"/>
    </location>
</feature>